<name>A0A182ZZ72_9TREM</name>
<evidence type="ECO:0000313" key="2">
    <source>
        <dbReference type="EMBL" id="VDP13618.1"/>
    </source>
</evidence>
<evidence type="ECO:0000313" key="3">
    <source>
        <dbReference type="Proteomes" id="UP000272942"/>
    </source>
</evidence>
<dbReference type="EMBL" id="UZAN01000008">
    <property type="protein sequence ID" value="VDP13618.1"/>
    <property type="molecule type" value="Genomic_DNA"/>
</dbReference>
<proteinExistence type="predicted"/>
<gene>
    <name evidence="2" type="ORF">ECPE_LOCUS7</name>
</gene>
<reference evidence="4" key="1">
    <citation type="submission" date="2016-06" db="UniProtKB">
        <authorList>
            <consortium name="WormBaseParasite"/>
        </authorList>
    </citation>
    <scope>IDENTIFICATION</scope>
</reference>
<sequence>MMHTELFQETGFDTQKHVLATTKYYRQRSNCAICPTSESIIGAWDWPAPDFSLRAWKPNPPARNNRNSIQPERYARLLSEKSRETIPTSQNRGKSATDPNNGHMSTDKFVTTINLVRPYTAKCLSAKFGTLPRGTYKMPKLYDHRGVSVQYIREIYLVLNIVLQFT</sequence>
<keyword evidence="3" id="KW-1185">Reference proteome</keyword>
<evidence type="ECO:0000313" key="4">
    <source>
        <dbReference type="WBParaSite" id="ECPE_0000000601-mRNA-1"/>
    </source>
</evidence>
<dbReference type="Proteomes" id="UP000272942">
    <property type="component" value="Unassembled WGS sequence"/>
</dbReference>
<dbReference type="AlphaFoldDB" id="A0A182ZZ72"/>
<feature type="region of interest" description="Disordered" evidence="1">
    <location>
        <begin position="79"/>
        <end position="104"/>
    </location>
</feature>
<dbReference type="OrthoDB" id="5947521at2759"/>
<reference evidence="2 3" key="2">
    <citation type="submission" date="2018-11" db="EMBL/GenBank/DDBJ databases">
        <authorList>
            <consortium name="Pathogen Informatics"/>
        </authorList>
    </citation>
    <scope>NUCLEOTIDE SEQUENCE [LARGE SCALE GENOMIC DNA]</scope>
    <source>
        <strain evidence="2 3">Egypt</strain>
    </source>
</reference>
<organism evidence="4">
    <name type="scientific">Echinostoma caproni</name>
    <dbReference type="NCBI Taxonomy" id="27848"/>
    <lineage>
        <taxon>Eukaryota</taxon>
        <taxon>Metazoa</taxon>
        <taxon>Spiralia</taxon>
        <taxon>Lophotrochozoa</taxon>
        <taxon>Platyhelminthes</taxon>
        <taxon>Trematoda</taxon>
        <taxon>Digenea</taxon>
        <taxon>Plagiorchiida</taxon>
        <taxon>Echinostomata</taxon>
        <taxon>Echinostomatoidea</taxon>
        <taxon>Echinostomatidae</taxon>
        <taxon>Echinostoma</taxon>
    </lineage>
</organism>
<evidence type="ECO:0000256" key="1">
    <source>
        <dbReference type="SAM" id="MobiDB-lite"/>
    </source>
</evidence>
<dbReference type="WBParaSite" id="ECPE_0000000601-mRNA-1">
    <property type="protein sequence ID" value="ECPE_0000000601-mRNA-1"/>
    <property type="gene ID" value="ECPE_0000000601"/>
</dbReference>
<protein>
    <submittedName>
        <fullName evidence="4">Transposase</fullName>
    </submittedName>
</protein>
<accession>A0A182ZZ72</accession>
<feature type="compositionally biased region" description="Polar residues" evidence="1">
    <location>
        <begin position="85"/>
        <end position="104"/>
    </location>
</feature>